<comment type="subcellular location">
    <subcellularLocation>
        <location evidence="1">Peroxisome</location>
    </subcellularLocation>
</comment>
<dbReference type="AlphaFoldDB" id="A0A382E9X3"/>
<dbReference type="GO" id="GO:0004300">
    <property type="term" value="F:enoyl-CoA hydratase activity"/>
    <property type="evidence" value="ECO:0007669"/>
    <property type="project" value="UniProtKB-ARBA"/>
</dbReference>
<dbReference type="InterPro" id="IPR036291">
    <property type="entry name" value="NAD(P)-bd_dom_sf"/>
</dbReference>
<keyword evidence="5" id="KW-0576">Peroxisome</keyword>
<dbReference type="GO" id="GO:0006635">
    <property type="term" value="P:fatty acid beta-oxidation"/>
    <property type="evidence" value="ECO:0007669"/>
    <property type="project" value="UniProtKB-UniPathway"/>
</dbReference>
<evidence type="ECO:0000313" key="7">
    <source>
        <dbReference type="EMBL" id="SVB47142.1"/>
    </source>
</evidence>
<proteinExistence type="inferred from homology"/>
<dbReference type="Gene3D" id="3.10.129.10">
    <property type="entry name" value="Hotdog Thioesterase"/>
    <property type="match status" value="1"/>
</dbReference>
<sequence length="481" mass="53758">MIKRLFSQDDQIDFAKLSGDYNPVHLDPLKARRTCFGQPVVHGVHVLLWALDNLVSENLDYSKLTSLKTSFNRFIGVGEIVQFFLKNKDETCAEIQLLSGNEQVARIMVTYSSLLSEKFLNFPNEHPNRTQCLDRSAQQLSKVSGFLDLCLSQREAALLFPNLMRVFPSSQLAELIALTRLVGMECPGLHSIFSDLNLNFSKQSNDPAKLNYKVFSYDPRIRLLTQTVKSPGMMGTVRAFLRSPSQHQESYLELSKGVRKGEFLGQTALIIGGSRGLGEVTGKLLAAGGARVVISYFLGSEEAHSIVKEIKQGGGDAICLPFDVLSPNHLRKEDFENGWVLTHLYYFATPMISLGSKHSFSASLFQKFCDYYVSGFFNSFQTLKRLESELQGIFYPSTIAVSDHPSNMAEYVAAKSSGEAICDLLRKDNPSMNIYSPRLPQTTTDQMAFFLPVHKKDPAPLMLENLRRFSDKNNIDSGPSS</sequence>
<dbReference type="SUPFAM" id="SSF51735">
    <property type="entry name" value="NAD(P)-binding Rossmann-fold domains"/>
    <property type="match status" value="1"/>
</dbReference>
<dbReference type="InterPro" id="IPR002347">
    <property type="entry name" value="SDR_fam"/>
</dbReference>
<evidence type="ECO:0000256" key="2">
    <source>
        <dbReference type="ARBA" id="ARBA00005005"/>
    </source>
</evidence>
<reference evidence="7" key="1">
    <citation type="submission" date="2018-05" db="EMBL/GenBank/DDBJ databases">
        <authorList>
            <person name="Lanie J.A."/>
            <person name="Ng W.-L."/>
            <person name="Kazmierczak K.M."/>
            <person name="Andrzejewski T.M."/>
            <person name="Davidsen T.M."/>
            <person name="Wayne K.J."/>
            <person name="Tettelin H."/>
            <person name="Glass J.I."/>
            <person name="Rusch D."/>
            <person name="Podicherti R."/>
            <person name="Tsui H.-C.T."/>
            <person name="Winkler M.E."/>
        </authorList>
    </citation>
    <scope>NUCLEOTIDE SEQUENCE</scope>
</reference>
<dbReference type="SUPFAM" id="SSF54637">
    <property type="entry name" value="Thioesterase/thiol ester dehydrase-isomerase"/>
    <property type="match status" value="1"/>
</dbReference>
<organism evidence="7">
    <name type="scientific">marine metagenome</name>
    <dbReference type="NCBI Taxonomy" id="408172"/>
    <lineage>
        <taxon>unclassified sequences</taxon>
        <taxon>metagenomes</taxon>
        <taxon>ecological metagenomes</taxon>
    </lineage>
</organism>
<dbReference type="InterPro" id="IPR051687">
    <property type="entry name" value="Peroxisomal_Beta-Oxidation"/>
</dbReference>
<comment type="pathway">
    <text evidence="2">Lipid metabolism; fatty acid beta-oxidation.</text>
</comment>
<dbReference type="GO" id="GO:0005777">
    <property type="term" value="C:peroxisome"/>
    <property type="evidence" value="ECO:0007669"/>
    <property type="project" value="UniProtKB-SubCell"/>
</dbReference>
<evidence type="ECO:0000256" key="1">
    <source>
        <dbReference type="ARBA" id="ARBA00004275"/>
    </source>
</evidence>
<comment type="similarity">
    <text evidence="3">Belongs to the short-chain dehydrogenases/reductases (SDR) family.</text>
</comment>
<gene>
    <name evidence="7" type="ORF">METZ01_LOCUS199996</name>
</gene>
<dbReference type="EMBL" id="UINC01043301">
    <property type="protein sequence ID" value="SVB47142.1"/>
    <property type="molecule type" value="Genomic_DNA"/>
</dbReference>
<dbReference type="GO" id="GO:0016491">
    <property type="term" value="F:oxidoreductase activity"/>
    <property type="evidence" value="ECO:0007669"/>
    <property type="project" value="UniProtKB-KW"/>
</dbReference>
<protein>
    <recommendedName>
        <fullName evidence="6">MaoC-like domain-containing protein</fullName>
    </recommendedName>
</protein>
<evidence type="ECO:0000256" key="3">
    <source>
        <dbReference type="ARBA" id="ARBA00006484"/>
    </source>
</evidence>
<accession>A0A382E9X3</accession>
<evidence type="ECO:0000256" key="4">
    <source>
        <dbReference type="ARBA" id="ARBA00023002"/>
    </source>
</evidence>
<evidence type="ECO:0000259" key="6">
    <source>
        <dbReference type="Pfam" id="PF01575"/>
    </source>
</evidence>
<dbReference type="Pfam" id="PF00106">
    <property type="entry name" value="adh_short"/>
    <property type="match status" value="1"/>
</dbReference>
<name>A0A382E9X3_9ZZZZ</name>
<dbReference type="UniPathway" id="UPA00659"/>
<dbReference type="Gene3D" id="3.40.50.720">
    <property type="entry name" value="NAD(P)-binding Rossmann-like Domain"/>
    <property type="match status" value="1"/>
</dbReference>
<evidence type="ECO:0000256" key="5">
    <source>
        <dbReference type="ARBA" id="ARBA00023140"/>
    </source>
</evidence>
<dbReference type="InterPro" id="IPR002539">
    <property type="entry name" value="MaoC-like_dom"/>
</dbReference>
<dbReference type="PANTHER" id="PTHR45024:SF2">
    <property type="entry name" value="SCP2 DOMAIN-CONTAINING PROTEIN"/>
    <property type="match status" value="1"/>
</dbReference>
<feature type="domain" description="MaoC-like" evidence="6">
    <location>
        <begin position="7"/>
        <end position="88"/>
    </location>
</feature>
<dbReference type="PANTHER" id="PTHR45024">
    <property type="entry name" value="DEHYDROGENASES, SHORT CHAIN"/>
    <property type="match status" value="1"/>
</dbReference>
<dbReference type="InterPro" id="IPR029069">
    <property type="entry name" value="HotDog_dom_sf"/>
</dbReference>
<keyword evidence="4" id="KW-0560">Oxidoreductase</keyword>
<dbReference type="Pfam" id="PF01575">
    <property type="entry name" value="MaoC_dehydratas"/>
    <property type="match status" value="1"/>
</dbReference>